<keyword evidence="6 8" id="KW-0675">Receptor</keyword>
<dbReference type="InterPro" id="IPR013604">
    <property type="entry name" value="7TM_chemorcpt"/>
</dbReference>
<dbReference type="GO" id="GO:0008049">
    <property type="term" value="P:male courtship behavior"/>
    <property type="evidence" value="ECO:0007669"/>
    <property type="project" value="TreeGrafter"/>
</dbReference>
<dbReference type="GO" id="GO:0043025">
    <property type="term" value="C:neuronal cell body"/>
    <property type="evidence" value="ECO:0007669"/>
    <property type="project" value="TreeGrafter"/>
</dbReference>
<feature type="transmembrane region" description="Helical" evidence="8">
    <location>
        <begin position="217"/>
        <end position="237"/>
    </location>
</feature>
<comment type="similarity">
    <text evidence="8">Belongs to the insect chemoreceptor superfamily. Gustatory receptor (GR) family.</text>
</comment>
<dbReference type="GO" id="GO:0007165">
    <property type="term" value="P:signal transduction"/>
    <property type="evidence" value="ECO:0007669"/>
    <property type="project" value="UniProtKB-KW"/>
</dbReference>
<dbReference type="GO" id="GO:0007635">
    <property type="term" value="P:chemosensory behavior"/>
    <property type="evidence" value="ECO:0007669"/>
    <property type="project" value="TreeGrafter"/>
</dbReference>
<organism evidence="9 10">
    <name type="scientific">Zophobas morio</name>
    <dbReference type="NCBI Taxonomy" id="2755281"/>
    <lineage>
        <taxon>Eukaryota</taxon>
        <taxon>Metazoa</taxon>
        <taxon>Ecdysozoa</taxon>
        <taxon>Arthropoda</taxon>
        <taxon>Hexapoda</taxon>
        <taxon>Insecta</taxon>
        <taxon>Pterygota</taxon>
        <taxon>Neoptera</taxon>
        <taxon>Endopterygota</taxon>
        <taxon>Coleoptera</taxon>
        <taxon>Polyphaga</taxon>
        <taxon>Cucujiformia</taxon>
        <taxon>Tenebrionidae</taxon>
        <taxon>Zophobas</taxon>
    </lineage>
</organism>
<feature type="transmembrane region" description="Helical" evidence="8">
    <location>
        <begin position="116"/>
        <end position="134"/>
    </location>
</feature>
<keyword evidence="4 8" id="KW-1133">Transmembrane helix</keyword>
<feature type="transmembrane region" description="Helical" evidence="8">
    <location>
        <begin position="332"/>
        <end position="350"/>
    </location>
</feature>
<evidence type="ECO:0000313" key="10">
    <source>
        <dbReference type="Proteomes" id="UP001168821"/>
    </source>
</evidence>
<evidence type="ECO:0000256" key="5">
    <source>
        <dbReference type="ARBA" id="ARBA00023136"/>
    </source>
</evidence>
<keyword evidence="3 8" id="KW-0812">Transmembrane</keyword>
<accession>A0AA38I8F6</accession>
<gene>
    <name evidence="9" type="ORF">Zmor_017124</name>
</gene>
<feature type="transmembrane region" description="Helical" evidence="8">
    <location>
        <begin position="257"/>
        <end position="278"/>
    </location>
</feature>
<dbReference type="GO" id="GO:0030424">
    <property type="term" value="C:axon"/>
    <property type="evidence" value="ECO:0007669"/>
    <property type="project" value="TreeGrafter"/>
</dbReference>
<feature type="transmembrane region" description="Helical" evidence="8">
    <location>
        <begin position="35"/>
        <end position="52"/>
    </location>
</feature>
<dbReference type="Proteomes" id="UP001168821">
    <property type="component" value="Unassembled WGS sequence"/>
</dbReference>
<evidence type="ECO:0000256" key="3">
    <source>
        <dbReference type="ARBA" id="ARBA00022692"/>
    </source>
</evidence>
<dbReference type="GO" id="GO:0050909">
    <property type="term" value="P:sensory perception of taste"/>
    <property type="evidence" value="ECO:0007669"/>
    <property type="project" value="InterPro"/>
</dbReference>
<reference evidence="9" key="1">
    <citation type="journal article" date="2023" name="G3 (Bethesda)">
        <title>Whole genome assemblies of Zophobas morio and Tenebrio molitor.</title>
        <authorList>
            <person name="Kaur S."/>
            <person name="Stinson S.A."/>
            <person name="diCenzo G.C."/>
        </authorList>
    </citation>
    <scope>NUCLEOTIDE SEQUENCE</scope>
    <source>
        <strain evidence="9">QUZm001</strain>
    </source>
</reference>
<keyword evidence="7 8" id="KW-0807">Transducer</keyword>
<protein>
    <recommendedName>
        <fullName evidence="8">Gustatory receptor</fullName>
    </recommendedName>
</protein>
<proteinExistence type="inferred from homology"/>
<dbReference type="AlphaFoldDB" id="A0AA38I8F6"/>
<comment type="subcellular location">
    <subcellularLocation>
        <location evidence="1 8">Cell membrane</location>
        <topology evidence="1 8">Multi-pass membrane protein</topology>
    </subcellularLocation>
</comment>
<keyword evidence="2 8" id="KW-1003">Cell membrane</keyword>
<name>A0AA38I8F6_9CUCU</name>
<comment type="caution">
    <text evidence="9">The sequence shown here is derived from an EMBL/GenBank/DDBJ whole genome shotgun (WGS) entry which is preliminary data.</text>
</comment>
<evidence type="ECO:0000256" key="2">
    <source>
        <dbReference type="ARBA" id="ARBA00022475"/>
    </source>
</evidence>
<dbReference type="GO" id="GO:0030425">
    <property type="term" value="C:dendrite"/>
    <property type="evidence" value="ECO:0007669"/>
    <property type="project" value="TreeGrafter"/>
</dbReference>
<dbReference type="Pfam" id="PF08395">
    <property type="entry name" value="7tm_7"/>
    <property type="match status" value="1"/>
</dbReference>
<comment type="function">
    <text evidence="8">Gustatory receptor which mediates acceptance or avoidance behavior, depending on its substrates.</text>
</comment>
<dbReference type="EMBL" id="JALNTZ010000005">
    <property type="protein sequence ID" value="KAJ3651063.1"/>
    <property type="molecule type" value="Genomic_DNA"/>
</dbReference>
<evidence type="ECO:0000256" key="1">
    <source>
        <dbReference type="ARBA" id="ARBA00004651"/>
    </source>
</evidence>
<evidence type="ECO:0000256" key="8">
    <source>
        <dbReference type="RuleBase" id="RU363108"/>
    </source>
</evidence>
<evidence type="ECO:0000256" key="4">
    <source>
        <dbReference type="ARBA" id="ARBA00022989"/>
    </source>
</evidence>
<keyword evidence="10" id="KW-1185">Reference proteome</keyword>
<evidence type="ECO:0000313" key="9">
    <source>
        <dbReference type="EMBL" id="KAJ3651063.1"/>
    </source>
</evidence>
<comment type="caution">
    <text evidence="8">Lacks conserved residue(s) required for the propagation of feature annotation.</text>
</comment>
<evidence type="ECO:0000256" key="6">
    <source>
        <dbReference type="ARBA" id="ARBA00023170"/>
    </source>
</evidence>
<keyword evidence="5 8" id="KW-0472">Membrane</keyword>
<dbReference type="GO" id="GO:0005886">
    <property type="term" value="C:plasma membrane"/>
    <property type="evidence" value="ECO:0007669"/>
    <property type="project" value="UniProtKB-SubCell"/>
</dbReference>
<feature type="transmembrane region" description="Helical" evidence="8">
    <location>
        <begin position="64"/>
        <end position="88"/>
    </location>
</feature>
<dbReference type="PANTHER" id="PTHR21143:SF104">
    <property type="entry name" value="GUSTATORY RECEPTOR 8A-RELATED"/>
    <property type="match status" value="1"/>
</dbReference>
<evidence type="ECO:0000256" key="7">
    <source>
        <dbReference type="ARBA" id="ARBA00023224"/>
    </source>
</evidence>
<sequence length="353" mass="41525">MMLLLKVIISVSQFCAVTPPFIQKKSHPFHRKCHILFTFTLITAILIAAFIEKNFFVREGIIKMIVLYLNNLILYAFSYRAIIALNFWKKDQWYKLLENLSTGRQIKQKRFGYENAGFFLANLFYLAIAMYTMINWHDPQKLPHVINVIEQYLQFLYKCLCCVLLHMLSQRYAKLAQLVGFHLKRRKQRKVIPISLIKHIEYEMCLLKQTVNIFNEIFGWPIALIILFSTIQLFNYIEFSVYFYEYVNFVEKIMAAIWILSFGIAPTIVLVLICDYVCQKARRMLPLTFKLRWCFKNCGTRENLELYELTSLVVGNAPRFTAANFFDVGKPLLLDIFGLAFTYVVVLIQFHGS</sequence>
<dbReference type="PANTHER" id="PTHR21143">
    <property type="entry name" value="INVERTEBRATE GUSTATORY RECEPTOR"/>
    <property type="match status" value="1"/>
</dbReference>